<keyword evidence="2 4" id="KW-0479">Metal-binding</keyword>
<dbReference type="AlphaFoldDB" id="A0AAP2DS45"/>
<evidence type="ECO:0000259" key="5">
    <source>
        <dbReference type="PROSITE" id="PS51007"/>
    </source>
</evidence>
<evidence type="ECO:0000256" key="4">
    <source>
        <dbReference type="PROSITE-ProRule" id="PRU00433"/>
    </source>
</evidence>
<dbReference type="PANTHER" id="PTHR35008">
    <property type="entry name" value="BLL4482 PROTEIN-RELATED"/>
    <property type="match status" value="1"/>
</dbReference>
<dbReference type="SUPFAM" id="SSF46626">
    <property type="entry name" value="Cytochrome c"/>
    <property type="match status" value="2"/>
</dbReference>
<evidence type="ECO:0000256" key="2">
    <source>
        <dbReference type="ARBA" id="ARBA00022723"/>
    </source>
</evidence>
<comment type="caution">
    <text evidence="6">The sequence shown here is derived from an EMBL/GenBank/DDBJ whole genome shotgun (WGS) entry which is preliminary data.</text>
</comment>
<dbReference type="GO" id="GO:0046872">
    <property type="term" value="F:metal ion binding"/>
    <property type="evidence" value="ECO:0007669"/>
    <property type="project" value="UniProtKB-KW"/>
</dbReference>
<reference evidence="6 7" key="1">
    <citation type="submission" date="2021-05" db="EMBL/GenBank/DDBJ databases">
        <title>A Polyphasic approach of four new species of the genus Ohtaekwangia: Ohtaekwangia histidinii sp. nov., Ohtaekwangia cretensis sp. nov., Ohtaekwangia indiensis sp. nov., Ohtaekwangia reichenbachii sp. nov. from diverse environment.</title>
        <authorList>
            <person name="Octaviana S."/>
        </authorList>
    </citation>
    <scope>NUCLEOTIDE SEQUENCE [LARGE SCALE GENOMIC DNA]</scope>
    <source>
        <strain evidence="6 7">PWU4</strain>
    </source>
</reference>
<feature type="domain" description="Cytochrome c" evidence="5">
    <location>
        <begin position="189"/>
        <end position="296"/>
    </location>
</feature>
<dbReference type="PANTHER" id="PTHR35008:SF8">
    <property type="entry name" value="ALCOHOL DEHYDROGENASE CYTOCHROME C SUBUNIT"/>
    <property type="match status" value="1"/>
</dbReference>
<proteinExistence type="predicted"/>
<dbReference type="InterPro" id="IPR009056">
    <property type="entry name" value="Cyt_c-like_dom"/>
</dbReference>
<keyword evidence="1 4" id="KW-0349">Heme</keyword>
<dbReference type="GO" id="GO:0020037">
    <property type="term" value="F:heme binding"/>
    <property type="evidence" value="ECO:0007669"/>
    <property type="project" value="InterPro"/>
</dbReference>
<dbReference type="Proteomes" id="UP001319200">
    <property type="component" value="Unassembled WGS sequence"/>
</dbReference>
<evidence type="ECO:0000313" key="6">
    <source>
        <dbReference type="EMBL" id="MBT1701465.1"/>
    </source>
</evidence>
<evidence type="ECO:0000256" key="3">
    <source>
        <dbReference type="ARBA" id="ARBA00023004"/>
    </source>
</evidence>
<dbReference type="EMBL" id="JAHESF010000074">
    <property type="protein sequence ID" value="MBT1701465.1"/>
    <property type="molecule type" value="Genomic_DNA"/>
</dbReference>
<dbReference type="Pfam" id="PF13442">
    <property type="entry name" value="Cytochrome_CBB3"/>
    <property type="match status" value="2"/>
</dbReference>
<organism evidence="6 7">
    <name type="scientific">Chryseosolibacter histidini</name>
    <dbReference type="NCBI Taxonomy" id="2782349"/>
    <lineage>
        <taxon>Bacteria</taxon>
        <taxon>Pseudomonadati</taxon>
        <taxon>Bacteroidota</taxon>
        <taxon>Cytophagia</taxon>
        <taxon>Cytophagales</taxon>
        <taxon>Chryseotaleaceae</taxon>
        <taxon>Chryseosolibacter</taxon>
    </lineage>
</organism>
<name>A0AAP2DS45_9BACT</name>
<dbReference type="GO" id="GO:0009055">
    <property type="term" value="F:electron transfer activity"/>
    <property type="evidence" value="ECO:0007669"/>
    <property type="project" value="InterPro"/>
</dbReference>
<dbReference type="InterPro" id="IPR051459">
    <property type="entry name" value="Cytochrome_c-type_DH"/>
</dbReference>
<dbReference type="InterPro" id="IPR036909">
    <property type="entry name" value="Cyt_c-like_dom_sf"/>
</dbReference>
<dbReference type="RefSeq" id="WP_254170149.1">
    <property type="nucleotide sequence ID" value="NZ_JAHESF010000074.1"/>
</dbReference>
<sequence>MKKFIKVALVLVGCVSLFLLYVQLSYRQKFEAPVVTGIKASTDSAVIAHGRYLVYSAAHCYTCHMPDSLILQKQTEHMIGGHVFETPFATFYTPNLTPDTVTGIGGYTDEQLARAIRYSINHDGGAMVPFMTYNAMSDHDLTAIISYLRSTTPVSNEVPPHNANMVGKILMRFVIKPPVVVPENIAADTTVEYGRYLAYNVANCRGCHTNRGATGEFVGDPFAGGYRWDVGTATFTSPNLTPHDTTGWIYAWSEKDFINRFKRGKTFPESPMPWEAFSTMSENDIKAIYRFLRALPPSSNKVERTYAVKETEL</sequence>
<accession>A0AAP2DS45</accession>
<evidence type="ECO:0000313" key="7">
    <source>
        <dbReference type="Proteomes" id="UP001319200"/>
    </source>
</evidence>
<keyword evidence="7" id="KW-1185">Reference proteome</keyword>
<dbReference type="Gene3D" id="1.10.760.10">
    <property type="entry name" value="Cytochrome c-like domain"/>
    <property type="match status" value="2"/>
</dbReference>
<gene>
    <name evidence="6" type="ORF">KK083_31520</name>
</gene>
<dbReference type="PROSITE" id="PS51007">
    <property type="entry name" value="CYTC"/>
    <property type="match status" value="2"/>
</dbReference>
<evidence type="ECO:0000256" key="1">
    <source>
        <dbReference type="ARBA" id="ARBA00022617"/>
    </source>
</evidence>
<protein>
    <submittedName>
        <fullName evidence="6">C-type cytochrome</fullName>
    </submittedName>
</protein>
<keyword evidence="3 4" id="KW-0408">Iron</keyword>
<feature type="domain" description="Cytochrome c" evidence="5">
    <location>
        <begin position="45"/>
        <end position="152"/>
    </location>
</feature>